<sequence length="57" mass="6580">MKIDRKKYTQVVCPACGYRMPLFFTEEAECKGVQVACKGRKCSNVFEVKIKYGQQIK</sequence>
<keyword evidence="2" id="KW-1185">Reference proteome</keyword>
<dbReference type="EMBL" id="BAABYW010000001">
    <property type="protein sequence ID" value="GAA6408000.1"/>
    <property type="molecule type" value="Genomic_DNA"/>
</dbReference>
<reference evidence="1 2" key="1">
    <citation type="submission" date="2024-04" db="EMBL/GenBank/DDBJ databases">
        <title>Defined microbial consortia suppress multidrug-resistant proinflammatory Enterobacteriaceae via ecological control.</title>
        <authorList>
            <person name="Furuichi M."/>
            <person name="Kawaguchi T."/>
            <person name="Pust M."/>
            <person name="Yasuma K."/>
            <person name="Plichta D."/>
            <person name="Hasegawa N."/>
            <person name="Ohya T."/>
            <person name="Bhattarai S."/>
            <person name="Sasajima S."/>
            <person name="Aoto Y."/>
            <person name="Tuganbaev T."/>
            <person name="Yaginuma M."/>
            <person name="Ueda M."/>
            <person name="Okahashi N."/>
            <person name="Amafuji K."/>
            <person name="Kiridooshi Y."/>
            <person name="Sugita K."/>
            <person name="Strazar M."/>
            <person name="Skelly A."/>
            <person name="Suda W."/>
            <person name="Hattori M."/>
            <person name="Nakamoto N."/>
            <person name="Caballero S."/>
            <person name="Norman J."/>
            <person name="Olle B."/>
            <person name="Tanoue T."/>
            <person name="Arita M."/>
            <person name="Bucci V."/>
            <person name="Atarashi K."/>
            <person name="Xavier R."/>
            <person name="Honda K."/>
        </authorList>
    </citation>
    <scope>NUCLEOTIDE SEQUENCE [LARGE SCALE GENOMIC DNA]</scope>
    <source>
        <strain evidence="2">k04-0078-D8-1</strain>
    </source>
</reference>
<name>A0ABQ0B964_9FIRM</name>
<evidence type="ECO:0000313" key="2">
    <source>
        <dbReference type="Proteomes" id="UP001600943"/>
    </source>
</evidence>
<comment type="caution">
    <text evidence="1">The sequence shown here is derived from an EMBL/GenBank/DDBJ whole genome shotgun (WGS) entry which is preliminary data.</text>
</comment>
<protein>
    <submittedName>
        <fullName evidence="1">Uncharacterized protein</fullName>
    </submittedName>
</protein>
<dbReference type="Proteomes" id="UP001600943">
    <property type="component" value="Unassembled WGS sequence"/>
</dbReference>
<evidence type="ECO:0000313" key="1">
    <source>
        <dbReference type="EMBL" id="GAA6408000.1"/>
    </source>
</evidence>
<gene>
    <name evidence="1" type="ORF">K040078D81_21170</name>
</gene>
<organism evidence="1 2">
    <name type="scientific">Blautia hominis</name>
    <dbReference type="NCBI Taxonomy" id="2025493"/>
    <lineage>
        <taxon>Bacteria</taxon>
        <taxon>Bacillati</taxon>
        <taxon>Bacillota</taxon>
        <taxon>Clostridia</taxon>
        <taxon>Lachnospirales</taxon>
        <taxon>Lachnospiraceae</taxon>
        <taxon>Blautia</taxon>
    </lineage>
</organism>
<proteinExistence type="predicted"/>
<accession>A0ABQ0B964</accession>